<protein>
    <recommendedName>
        <fullName evidence="4">T9SS C-terminal target domain-containing protein</fullName>
    </recommendedName>
</protein>
<dbReference type="Proteomes" id="UP000266441">
    <property type="component" value="Unassembled WGS sequence"/>
</dbReference>
<name>A0A399D0G7_9BACT</name>
<dbReference type="EMBL" id="QWET01000009">
    <property type="protein sequence ID" value="RIH64688.1"/>
    <property type="molecule type" value="Genomic_DNA"/>
</dbReference>
<evidence type="ECO:0000313" key="2">
    <source>
        <dbReference type="EMBL" id="RIH64688.1"/>
    </source>
</evidence>
<feature type="chain" id="PRO_5017265241" description="T9SS C-terminal target domain-containing protein" evidence="1">
    <location>
        <begin position="24"/>
        <end position="197"/>
    </location>
</feature>
<dbReference type="AlphaFoldDB" id="A0A399D0G7"/>
<comment type="caution">
    <text evidence="2">The sequence shown here is derived from an EMBL/GenBank/DDBJ whole genome shotgun (WGS) entry which is preliminary data.</text>
</comment>
<proteinExistence type="predicted"/>
<sequence length="197" mass="22221">MVMKTIKLAMTILAVAIAAMTTAVEKPKLNVIPLNAEKAFVAITNENPAYFEVSIEAANGNVVYYKQTDKPITDYGQVYDFKDLPAGQYVLNLKVNDTKVYNNFEVSGRGIEVGESKVRFAPYFDFSGNQLKVSYLNFDHENVKLYFYNDSKGLVYETKLGDDFNITKGYDLSKLESGSYKIVLSSINNEYTYNVEK</sequence>
<reference evidence="2 3" key="1">
    <citation type="journal article" date="2015" name="Int. J. Syst. Evol. Microbiol.">
        <title>Mariniphaga sediminis sp. nov., isolated from coastal sediment.</title>
        <authorList>
            <person name="Wang F.Q."/>
            <person name="Shen Q.Y."/>
            <person name="Chen G.J."/>
            <person name="Du Z.J."/>
        </authorList>
    </citation>
    <scope>NUCLEOTIDE SEQUENCE [LARGE SCALE GENOMIC DNA]</scope>
    <source>
        <strain evidence="2 3">SY21</strain>
    </source>
</reference>
<keyword evidence="3" id="KW-1185">Reference proteome</keyword>
<evidence type="ECO:0000256" key="1">
    <source>
        <dbReference type="SAM" id="SignalP"/>
    </source>
</evidence>
<accession>A0A399D0G7</accession>
<gene>
    <name evidence="2" type="ORF">D1164_13705</name>
</gene>
<organism evidence="2 3">
    <name type="scientific">Mariniphaga sediminis</name>
    <dbReference type="NCBI Taxonomy" id="1628158"/>
    <lineage>
        <taxon>Bacteria</taxon>
        <taxon>Pseudomonadati</taxon>
        <taxon>Bacteroidota</taxon>
        <taxon>Bacteroidia</taxon>
        <taxon>Marinilabiliales</taxon>
        <taxon>Prolixibacteraceae</taxon>
        <taxon>Mariniphaga</taxon>
    </lineage>
</organism>
<evidence type="ECO:0008006" key="4">
    <source>
        <dbReference type="Google" id="ProtNLM"/>
    </source>
</evidence>
<feature type="signal peptide" evidence="1">
    <location>
        <begin position="1"/>
        <end position="23"/>
    </location>
</feature>
<keyword evidence="1" id="KW-0732">Signal</keyword>
<evidence type="ECO:0000313" key="3">
    <source>
        <dbReference type="Proteomes" id="UP000266441"/>
    </source>
</evidence>